<protein>
    <submittedName>
        <fullName evidence="1">Uncharacterized protein</fullName>
    </submittedName>
</protein>
<reference evidence="1" key="1">
    <citation type="journal article" date="2024" name="BMC Genomics">
        <title>Functional annotation of a divergent genome using sequence and structure-based similarity.</title>
        <authorList>
            <person name="Svedberg D."/>
            <person name="Winiger R.R."/>
            <person name="Berg A."/>
            <person name="Sharma H."/>
            <person name="Tellgren-Roth C."/>
            <person name="Debrunner-Vossbrinck B.A."/>
            <person name="Vossbrinck C.R."/>
            <person name="Barandun J."/>
        </authorList>
    </citation>
    <scope>NUCLEOTIDE SEQUENCE</scope>
    <source>
        <strain evidence="1">Illinois isolate</strain>
    </source>
</reference>
<dbReference type="KEGG" id="vnx:VNE69_11136"/>
<dbReference type="GeneID" id="90542810"/>
<dbReference type="Proteomes" id="UP001334084">
    <property type="component" value="Chromosome 11"/>
</dbReference>
<dbReference type="EMBL" id="CP142736">
    <property type="protein sequence ID" value="WUR04973.1"/>
    <property type="molecule type" value="Genomic_DNA"/>
</dbReference>
<organism evidence="1 2">
    <name type="scientific">Vairimorpha necatrix</name>
    <dbReference type="NCBI Taxonomy" id="6039"/>
    <lineage>
        <taxon>Eukaryota</taxon>
        <taxon>Fungi</taxon>
        <taxon>Fungi incertae sedis</taxon>
        <taxon>Microsporidia</taxon>
        <taxon>Nosematidae</taxon>
        <taxon>Vairimorpha</taxon>
    </lineage>
</organism>
<sequence>MILILSAIFCSDYNCTLQIGSAVVHNSPNIQISDFMFYRTPNDIQDFEDLQQNLDTLKPEELDRLYNVIDEHLINKNDDHYLLLKELNNSLDNFDKICEVKQKLLNISKESYEKLEIGEDVLDQINLNRRKIYEKCYALKRNGKKYTEIIKSFINNSRLSSNKIDFYVFIFDFIEEFFDFVSDNKHKCHVKLHYHYFINHYQTYEHFIRMFINNIQIPLILFHTEKCILGETKIDKKDIEEIVIYISYLKFNISKFYNNADKILANIQKILSLTKESLKKSNLSFELINV</sequence>
<proteinExistence type="predicted"/>
<keyword evidence="2" id="KW-1185">Reference proteome</keyword>
<dbReference type="AlphaFoldDB" id="A0AAX4JGG1"/>
<evidence type="ECO:0000313" key="1">
    <source>
        <dbReference type="EMBL" id="WUR04973.1"/>
    </source>
</evidence>
<name>A0AAX4JGG1_9MICR</name>
<accession>A0AAX4JGG1</accession>
<gene>
    <name evidence="1" type="ORF">VNE69_11136</name>
</gene>
<dbReference type="RefSeq" id="XP_065331118.1">
    <property type="nucleotide sequence ID" value="XM_065475046.1"/>
</dbReference>
<evidence type="ECO:0000313" key="2">
    <source>
        <dbReference type="Proteomes" id="UP001334084"/>
    </source>
</evidence>